<gene>
    <name evidence="1" type="ORF">IOQ59_07130</name>
</gene>
<dbReference type="EMBL" id="JADEYS010000005">
    <property type="protein sequence ID" value="MBE9397033.1"/>
    <property type="molecule type" value="Genomic_DNA"/>
</dbReference>
<reference evidence="1" key="1">
    <citation type="submission" date="2020-10" db="EMBL/GenBank/DDBJ databases">
        <title>Bacterium isolated from coastal waters sediment.</title>
        <authorList>
            <person name="Chen R.-J."/>
            <person name="Lu D.-C."/>
            <person name="Zhu K.-L."/>
            <person name="Du Z.-J."/>
        </authorList>
    </citation>
    <scope>NUCLEOTIDE SEQUENCE</scope>
    <source>
        <strain evidence="1">N1Y112</strain>
    </source>
</reference>
<dbReference type="RefSeq" id="WP_193952579.1">
    <property type="nucleotide sequence ID" value="NZ_JADEYS010000005.1"/>
</dbReference>
<proteinExistence type="predicted"/>
<dbReference type="Proteomes" id="UP000640333">
    <property type="component" value="Unassembled WGS sequence"/>
</dbReference>
<accession>A0A8J7FJ16</accession>
<evidence type="ECO:0000313" key="2">
    <source>
        <dbReference type="Proteomes" id="UP000640333"/>
    </source>
</evidence>
<evidence type="ECO:0000313" key="1">
    <source>
        <dbReference type="EMBL" id="MBE9397033.1"/>
    </source>
</evidence>
<dbReference type="AlphaFoldDB" id="A0A8J7FJ16"/>
<comment type="caution">
    <text evidence="1">The sequence shown here is derived from an EMBL/GenBank/DDBJ whole genome shotgun (WGS) entry which is preliminary data.</text>
</comment>
<organism evidence="1 2">
    <name type="scientific">Pontibacterium sinense</name>
    <dbReference type="NCBI Taxonomy" id="2781979"/>
    <lineage>
        <taxon>Bacteria</taxon>
        <taxon>Pseudomonadati</taxon>
        <taxon>Pseudomonadota</taxon>
        <taxon>Gammaproteobacteria</taxon>
        <taxon>Oceanospirillales</taxon>
        <taxon>Oceanospirillaceae</taxon>
        <taxon>Pontibacterium</taxon>
    </lineage>
</organism>
<sequence length="88" mass="10005">MSVAEIKNKDRVINELMLFIRKVLAEPEISEKAIEIARKHINEPNADMLIADELSSTTNVKIPIEHSDADTLFLQVLKDVVRDETALY</sequence>
<keyword evidence="2" id="KW-1185">Reference proteome</keyword>
<name>A0A8J7FJ16_9GAMM</name>
<protein>
    <submittedName>
        <fullName evidence="1">Uncharacterized protein</fullName>
    </submittedName>
</protein>